<sequence length="181" mass="21100">PSTSSGAEENILESEIENLVEILRDRKFEDTAIDEFINLGINKLPYTVKTYAAYYAWKEKCNVDETISEFEPEASEVLMHTEEREVQWRLSKFLEEIRPSLEDLSSLLHSYVDLGEGSGIEDKYMEIWNRLMSRARLAMRYAIHGDLSTDEYTELNDIDEKSADYEKEFIVKVRAELRAKV</sequence>
<comment type="caution">
    <text evidence="1">The sequence shown here is derived from an EMBL/GenBank/DDBJ whole genome shotgun (WGS) entry which is preliminary data.</text>
</comment>
<proteinExistence type="predicted"/>
<reference evidence="2" key="1">
    <citation type="submission" date="2022-10" db="EMBL/GenBank/DDBJ databases">
        <title>Genome assembly of Pristionchus species.</title>
        <authorList>
            <person name="Yoshida K."/>
            <person name="Sommer R.J."/>
        </authorList>
    </citation>
    <scope>NUCLEOTIDE SEQUENCE [LARGE SCALE GENOMIC DNA]</scope>
    <source>
        <strain evidence="2">RS5460</strain>
    </source>
</reference>
<organism evidence="1 2">
    <name type="scientific">Pristionchus mayeri</name>
    <dbReference type="NCBI Taxonomy" id="1317129"/>
    <lineage>
        <taxon>Eukaryota</taxon>
        <taxon>Metazoa</taxon>
        <taxon>Ecdysozoa</taxon>
        <taxon>Nematoda</taxon>
        <taxon>Chromadorea</taxon>
        <taxon>Rhabditida</taxon>
        <taxon>Rhabditina</taxon>
        <taxon>Diplogasteromorpha</taxon>
        <taxon>Diplogasteroidea</taxon>
        <taxon>Neodiplogasteridae</taxon>
        <taxon>Pristionchus</taxon>
    </lineage>
</organism>
<keyword evidence="2" id="KW-1185">Reference proteome</keyword>
<evidence type="ECO:0000313" key="2">
    <source>
        <dbReference type="Proteomes" id="UP001328107"/>
    </source>
</evidence>
<protein>
    <submittedName>
        <fullName evidence="1">Uncharacterized protein</fullName>
    </submittedName>
</protein>
<feature type="non-terminal residue" evidence="1">
    <location>
        <position position="181"/>
    </location>
</feature>
<dbReference type="Proteomes" id="UP001328107">
    <property type="component" value="Unassembled WGS sequence"/>
</dbReference>
<gene>
    <name evidence="1" type="ORF">PMAYCL1PPCAC_07978</name>
</gene>
<evidence type="ECO:0000313" key="1">
    <source>
        <dbReference type="EMBL" id="GMR37783.1"/>
    </source>
</evidence>
<dbReference type="AlphaFoldDB" id="A0AAN4ZFW5"/>
<dbReference type="EMBL" id="BTRK01000002">
    <property type="protein sequence ID" value="GMR37783.1"/>
    <property type="molecule type" value="Genomic_DNA"/>
</dbReference>
<name>A0AAN4ZFW5_9BILA</name>
<feature type="non-terminal residue" evidence="1">
    <location>
        <position position="1"/>
    </location>
</feature>
<accession>A0AAN4ZFW5</accession>